<dbReference type="InterPro" id="IPR011004">
    <property type="entry name" value="Trimer_LpxA-like_sf"/>
</dbReference>
<evidence type="ECO:0000256" key="2">
    <source>
        <dbReference type="ARBA" id="ARBA00022679"/>
    </source>
</evidence>
<dbReference type="RefSeq" id="WP_058212326.1">
    <property type="nucleotide sequence ID" value="NZ_LKLU01000147.1"/>
</dbReference>
<dbReference type="Gene3D" id="2.160.10.10">
    <property type="entry name" value="Hexapeptide repeat proteins"/>
    <property type="match status" value="1"/>
</dbReference>
<dbReference type="Proteomes" id="UP000053719">
    <property type="component" value="Unassembled WGS sequence"/>
</dbReference>
<keyword evidence="3" id="KW-0677">Repeat</keyword>
<name>A0A0V8DV02_LACLL</name>
<dbReference type="CDD" id="cd03357">
    <property type="entry name" value="LbH_MAT_GAT"/>
    <property type="match status" value="1"/>
</dbReference>
<dbReference type="AlphaFoldDB" id="A0A0V8DV02"/>
<sequence>MPIRDEQIRKKNREQLYQLNASPYIREELIAKERALLNIRSEGTVYIDVPFQFDYGTNLHFSGNFYANTDCLFLDTGDINFGKNVKLGPRVQIYTVNHPVNPKERLEKGVVIASPVNIGDNVWIGGGSIINPGVTIGANTVIGSGSVVTQSLPPDVLAAGIPAKIIKKI</sequence>
<accession>A0A0V8DV02</accession>
<dbReference type="InterPro" id="IPR051159">
    <property type="entry name" value="Hexapeptide_acetyltransf"/>
</dbReference>
<evidence type="ECO:0000256" key="3">
    <source>
        <dbReference type="ARBA" id="ARBA00022737"/>
    </source>
</evidence>
<gene>
    <name evidence="4" type="ORF">M20_2667</name>
</gene>
<organism evidence="4 5">
    <name type="scientific">Lactococcus lactis subsp. lactis</name>
    <name type="common">Streptococcus lactis</name>
    <dbReference type="NCBI Taxonomy" id="1360"/>
    <lineage>
        <taxon>Bacteria</taxon>
        <taxon>Bacillati</taxon>
        <taxon>Bacillota</taxon>
        <taxon>Bacilli</taxon>
        <taxon>Lactobacillales</taxon>
        <taxon>Streptococcaceae</taxon>
        <taxon>Lactococcus</taxon>
    </lineage>
</organism>
<comment type="similarity">
    <text evidence="1">Belongs to the transferase hexapeptide repeat family.</text>
</comment>
<evidence type="ECO:0000313" key="4">
    <source>
        <dbReference type="EMBL" id="KSU17517.1"/>
    </source>
</evidence>
<protein>
    <submittedName>
        <fullName evidence="4">Maltose O-acetyltransferase</fullName>
    </submittedName>
</protein>
<keyword evidence="2 4" id="KW-0808">Transferase</keyword>
<proteinExistence type="inferred from homology"/>
<dbReference type="PROSITE" id="PS00101">
    <property type="entry name" value="HEXAPEP_TRANSFERASES"/>
    <property type="match status" value="1"/>
</dbReference>
<dbReference type="PANTHER" id="PTHR23416:SF23">
    <property type="entry name" value="ACETYLTRANSFERASE C18B11.09C-RELATED"/>
    <property type="match status" value="1"/>
</dbReference>
<dbReference type="SUPFAM" id="SSF51161">
    <property type="entry name" value="Trimeric LpxA-like enzymes"/>
    <property type="match status" value="1"/>
</dbReference>
<comment type="caution">
    <text evidence="4">The sequence shown here is derived from an EMBL/GenBank/DDBJ whole genome shotgun (WGS) entry which is preliminary data.</text>
</comment>
<dbReference type="EMBL" id="LKLU01000147">
    <property type="protein sequence ID" value="KSU17517.1"/>
    <property type="molecule type" value="Genomic_DNA"/>
</dbReference>
<evidence type="ECO:0000256" key="1">
    <source>
        <dbReference type="ARBA" id="ARBA00007274"/>
    </source>
</evidence>
<dbReference type="InterPro" id="IPR001451">
    <property type="entry name" value="Hexapep"/>
</dbReference>
<dbReference type="PATRIC" id="fig|1360.114.peg.1827"/>
<dbReference type="Pfam" id="PF00132">
    <property type="entry name" value="Hexapep"/>
    <property type="match status" value="1"/>
</dbReference>
<dbReference type="GO" id="GO:0008374">
    <property type="term" value="F:O-acyltransferase activity"/>
    <property type="evidence" value="ECO:0007669"/>
    <property type="project" value="TreeGrafter"/>
</dbReference>
<dbReference type="InterPro" id="IPR018357">
    <property type="entry name" value="Hexapep_transf_CS"/>
</dbReference>
<reference evidence="5" key="1">
    <citation type="submission" date="2015-10" db="EMBL/GenBank/DDBJ databases">
        <title>Draft Genome Sequences of 11 Lactococcus lactis subspecies cremoris strains.</title>
        <authorList>
            <person name="Wels M."/>
            <person name="Backus L."/>
            <person name="Boekhorst J."/>
            <person name="Dijkstra A."/>
            <person name="Beerthuizen M."/>
            <person name="Kelly W."/>
            <person name="Siezen R."/>
            <person name="Bachmann H."/>
            <person name="Van Hijum S."/>
        </authorList>
    </citation>
    <scope>NUCLEOTIDE SEQUENCE [LARGE SCALE GENOMIC DNA]</scope>
    <source>
        <strain evidence="5">M20</strain>
    </source>
</reference>
<evidence type="ECO:0000313" key="5">
    <source>
        <dbReference type="Proteomes" id="UP000053719"/>
    </source>
</evidence>
<dbReference type="PANTHER" id="PTHR23416">
    <property type="entry name" value="SIALIC ACID SYNTHASE-RELATED"/>
    <property type="match status" value="1"/>
</dbReference>